<protein>
    <submittedName>
        <fullName evidence="1">Uncharacterized protein</fullName>
    </submittedName>
</protein>
<sequence length="60" mass="6685">MSPPTTPLLTAEWDRKQFVTHLPHSTNPTRPAHRARLSTMDLLPDKAFSGRATGFSVQPD</sequence>
<reference evidence="1 2" key="1">
    <citation type="submission" date="2020-08" db="EMBL/GenBank/DDBJ databases">
        <title>Sequencing the genomes of 1000 actinobacteria strains.</title>
        <authorList>
            <person name="Klenk H.-P."/>
        </authorList>
    </citation>
    <scope>NUCLEOTIDE SEQUENCE [LARGE SCALE GENOMIC DNA]</scope>
    <source>
        <strain evidence="1 2">DSM 44230</strain>
    </source>
</reference>
<proteinExistence type="predicted"/>
<comment type="caution">
    <text evidence="1">The sequence shown here is derived from an EMBL/GenBank/DDBJ whole genome shotgun (WGS) entry which is preliminary data.</text>
</comment>
<gene>
    <name evidence="1" type="ORF">HNR67_005734</name>
</gene>
<dbReference type="AlphaFoldDB" id="A0A7W7CEE0"/>
<organism evidence="1 2">
    <name type="scientific">Crossiella cryophila</name>
    <dbReference type="NCBI Taxonomy" id="43355"/>
    <lineage>
        <taxon>Bacteria</taxon>
        <taxon>Bacillati</taxon>
        <taxon>Actinomycetota</taxon>
        <taxon>Actinomycetes</taxon>
        <taxon>Pseudonocardiales</taxon>
        <taxon>Pseudonocardiaceae</taxon>
        <taxon>Crossiella</taxon>
    </lineage>
</organism>
<name>A0A7W7CEE0_9PSEU</name>
<dbReference type="Proteomes" id="UP000533598">
    <property type="component" value="Unassembled WGS sequence"/>
</dbReference>
<evidence type="ECO:0000313" key="2">
    <source>
        <dbReference type="Proteomes" id="UP000533598"/>
    </source>
</evidence>
<accession>A0A7W7CEE0</accession>
<evidence type="ECO:0000313" key="1">
    <source>
        <dbReference type="EMBL" id="MBB4679616.1"/>
    </source>
</evidence>
<dbReference type="EMBL" id="JACHMH010000001">
    <property type="protein sequence ID" value="MBB4679616.1"/>
    <property type="molecule type" value="Genomic_DNA"/>
</dbReference>
<keyword evidence="2" id="KW-1185">Reference proteome</keyword>